<dbReference type="Proteomes" id="UP001595712">
    <property type="component" value="Unassembled WGS sequence"/>
</dbReference>
<organism evidence="2 3">
    <name type="scientific">Glycomyces rhizosphaerae</name>
    <dbReference type="NCBI Taxonomy" id="2054422"/>
    <lineage>
        <taxon>Bacteria</taxon>
        <taxon>Bacillati</taxon>
        <taxon>Actinomycetota</taxon>
        <taxon>Actinomycetes</taxon>
        <taxon>Glycomycetales</taxon>
        <taxon>Glycomycetaceae</taxon>
        <taxon>Glycomyces</taxon>
    </lineage>
</organism>
<dbReference type="RefSeq" id="WP_387979491.1">
    <property type="nucleotide sequence ID" value="NZ_JBHRWO010000021.1"/>
</dbReference>
<dbReference type="EMBL" id="JBHRWO010000021">
    <property type="protein sequence ID" value="MFC3495121.1"/>
    <property type="molecule type" value="Genomic_DNA"/>
</dbReference>
<reference evidence="3" key="1">
    <citation type="journal article" date="2019" name="Int. J. Syst. Evol. Microbiol.">
        <title>The Global Catalogue of Microorganisms (GCM) 10K type strain sequencing project: providing services to taxonomists for standard genome sequencing and annotation.</title>
        <authorList>
            <consortium name="The Broad Institute Genomics Platform"/>
            <consortium name="The Broad Institute Genome Sequencing Center for Infectious Disease"/>
            <person name="Wu L."/>
            <person name="Ma J."/>
        </authorList>
    </citation>
    <scope>NUCLEOTIDE SEQUENCE [LARGE SCALE GENOMIC DNA]</scope>
    <source>
        <strain evidence="3">CGMCC 4.7396</strain>
    </source>
</reference>
<proteinExistence type="predicted"/>
<evidence type="ECO:0000313" key="3">
    <source>
        <dbReference type="Proteomes" id="UP001595712"/>
    </source>
</evidence>
<gene>
    <name evidence="2" type="ORF">ACFO8M_21755</name>
</gene>
<feature type="transmembrane region" description="Helical" evidence="1">
    <location>
        <begin position="83"/>
        <end position="102"/>
    </location>
</feature>
<keyword evidence="3" id="KW-1185">Reference proteome</keyword>
<keyword evidence="1" id="KW-0472">Membrane</keyword>
<evidence type="ECO:0000256" key="1">
    <source>
        <dbReference type="SAM" id="Phobius"/>
    </source>
</evidence>
<comment type="caution">
    <text evidence="2">The sequence shown here is derived from an EMBL/GenBank/DDBJ whole genome shotgun (WGS) entry which is preliminary data.</text>
</comment>
<sequence>MSPANELEPLGDDQPVVEWTSYDAHLHYACAAIQDLRQTGLRGWNPIPTMARTDPGELPLAEGPAVPMYFQAAGDGSYTTSGMFAFGSAGFVAGAFAVNAIANSAAKRKAQADLERRWMPAPPGVVMVSPTRALFWSHTETYSLYWAGLDMIDLTGPDTVMFRYKGVDNGRDTVVQFQTMWAVLIFALAAHTTFPNHPRWRSGDWLPIGFEDRCEAAGHPRPDVR</sequence>
<accession>A0ABV7Q425</accession>
<evidence type="ECO:0000313" key="2">
    <source>
        <dbReference type="EMBL" id="MFC3495121.1"/>
    </source>
</evidence>
<keyword evidence="1" id="KW-1133">Transmembrane helix</keyword>
<protein>
    <submittedName>
        <fullName evidence="2">Uncharacterized protein</fullName>
    </submittedName>
</protein>
<keyword evidence="1" id="KW-0812">Transmembrane</keyword>
<name>A0ABV7Q425_9ACTN</name>